<proteinExistence type="predicted"/>
<reference evidence="2 3" key="1">
    <citation type="submission" date="2016-11" db="EMBL/GenBank/DDBJ databases">
        <authorList>
            <person name="Jaros S."/>
            <person name="Januszkiewicz K."/>
            <person name="Wedrychowicz H."/>
        </authorList>
    </citation>
    <scope>NUCLEOTIDE SEQUENCE [LARGE SCALE GENOMIC DNA]</scope>
    <source>
        <strain evidence="2 3">CECT 7868</strain>
    </source>
</reference>
<organism evidence="2 3">
    <name type="scientific">Vibrio aerogenes CECT 7868</name>
    <dbReference type="NCBI Taxonomy" id="1216006"/>
    <lineage>
        <taxon>Bacteria</taxon>
        <taxon>Pseudomonadati</taxon>
        <taxon>Pseudomonadota</taxon>
        <taxon>Gammaproteobacteria</taxon>
        <taxon>Vibrionales</taxon>
        <taxon>Vibrionaceae</taxon>
        <taxon>Vibrio</taxon>
    </lineage>
</organism>
<name>A0A1M5ZZ48_9VIBR</name>
<feature type="chain" id="PRO_5009915532" evidence="1">
    <location>
        <begin position="22"/>
        <end position="108"/>
    </location>
</feature>
<dbReference type="RefSeq" id="WP_073605025.1">
    <property type="nucleotide sequence ID" value="NZ_FQXZ01000039.1"/>
</dbReference>
<dbReference type="Proteomes" id="UP000184608">
    <property type="component" value="Unassembled WGS sequence"/>
</dbReference>
<sequence length="108" mass="10805">MTCKKTLIAASALMASFLASAGTVSTQCSNGQFTVDLGVFSGESCSVTQTITVNGVADTTTLTVTENTKKNIQLEPTDKASASVQMSCTSAFGSGSASASASTDSGCQ</sequence>
<keyword evidence="3" id="KW-1185">Reference proteome</keyword>
<evidence type="ECO:0000313" key="2">
    <source>
        <dbReference type="EMBL" id="SHI29319.1"/>
    </source>
</evidence>
<gene>
    <name evidence="2" type="ORF">VA7868_03404</name>
</gene>
<keyword evidence="1" id="KW-0732">Signal</keyword>
<dbReference type="EMBL" id="FQXZ01000039">
    <property type="protein sequence ID" value="SHI29319.1"/>
    <property type="molecule type" value="Genomic_DNA"/>
</dbReference>
<evidence type="ECO:0000313" key="3">
    <source>
        <dbReference type="Proteomes" id="UP000184608"/>
    </source>
</evidence>
<accession>A0A1M5ZZ48</accession>
<feature type="signal peptide" evidence="1">
    <location>
        <begin position="1"/>
        <end position="21"/>
    </location>
</feature>
<dbReference type="AlphaFoldDB" id="A0A1M5ZZ48"/>
<protein>
    <submittedName>
        <fullName evidence="2">Uncharacterized protein</fullName>
    </submittedName>
</protein>
<evidence type="ECO:0000256" key="1">
    <source>
        <dbReference type="SAM" id="SignalP"/>
    </source>
</evidence>